<gene>
    <name evidence="1" type="primary">LOC107773904</name>
</gene>
<evidence type="ECO:0000313" key="1">
    <source>
        <dbReference type="RefSeq" id="XP_016448816.1"/>
    </source>
</evidence>
<proteinExistence type="predicted"/>
<sequence length="168" mass="19172">MEWAMRKMNMVKATGHNEIPMEFWKSTGSGYQAAKLYYKSLGEGGGYEGEEESIYIREPVRIHAPINHRNHSSHKEVGGTVKGEKKGLAHGVYRSREAYYKVPREVLWRCLEARGVPVAYIRAIKNMYNGAKSRVRAIGGDSGYFPVMVGLHQDQSLARSCSPWRWMY</sequence>
<name>A0A1S3Y8Z5_TOBAC</name>
<dbReference type="PaxDb" id="4097-A0A1S3Y8Z5"/>
<organism evidence="1">
    <name type="scientific">Nicotiana tabacum</name>
    <name type="common">Common tobacco</name>
    <dbReference type="NCBI Taxonomy" id="4097"/>
    <lineage>
        <taxon>Eukaryota</taxon>
        <taxon>Viridiplantae</taxon>
        <taxon>Streptophyta</taxon>
        <taxon>Embryophyta</taxon>
        <taxon>Tracheophyta</taxon>
        <taxon>Spermatophyta</taxon>
        <taxon>Magnoliopsida</taxon>
        <taxon>eudicotyledons</taxon>
        <taxon>Gunneridae</taxon>
        <taxon>Pentapetalae</taxon>
        <taxon>asterids</taxon>
        <taxon>lamiids</taxon>
        <taxon>Solanales</taxon>
        <taxon>Solanaceae</taxon>
        <taxon>Nicotianoideae</taxon>
        <taxon>Nicotianeae</taxon>
        <taxon>Nicotiana</taxon>
    </lineage>
</organism>
<dbReference type="AlphaFoldDB" id="A0A1S3Y8Z5"/>
<reference evidence="1" key="1">
    <citation type="submission" date="2025-08" db="UniProtKB">
        <authorList>
            <consortium name="RefSeq"/>
        </authorList>
    </citation>
    <scope>IDENTIFICATION</scope>
</reference>
<accession>A0A1S3Y8Z5</accession>
<dbReference type="RefSeq" id="XP_016448816.1">
    <property type="nucleotide sequence ID" value="XM_016593330.1"/>
</dbReference>
<protein>
    <submittedName>
        <fullName evidence="1">Uncharacterized protein</fullName>
    </submittedName>
</protein>
<dbReference type="KEGG" id="nta:107773904"/>
<dbReference type="STRING" id="4097.A0A1S3Y8Z5"/>